<name>A0AA39G374_MICHY</name>
<sequence length="73" mass="8499">MLLHEWGNHPGGFLNIYYSCRGCNQRTKIAGHLLSICSSGRRNIYIIYKSKNQEKTSRSLDQVDKINIIRRCE</sequence>
<dbReference type="Proteomes" id="UP001168972">
    <property type="component" value="Unassembled WGS sequence"/>
</dbReference>
<dbReference type="EMBL" id="JAQQBR010000003">
    <property type="protein sequence ID" value="KAK0180260.1"/>
    <property type="molecule type" value="Genomic_DNA"/>
</dbReference>
<protein>
    <submittedName>
        <fullName evidence="1">Uncharacterized protein</fullName>
    </submittedName>
</protein>
<comment type="caution">
    <text evidence="1">The sequence shown here is derived from an EMBL/GenBank/DDBJ whole genome shotgun (WGS) entry which is preliminary data.</text>
</comment>
<accession>A0AA39G374</accession>
<reference evidence="1" key="1">
    <citation type="journal article" date="2023" name="bioRxiv">
        <title>Scaffold-level genome assemblies of two parasitoid biocontrol wasps reveal the parthenogenesis mechanism and an associated novel virus.</title>
        <authorList>
            <person name="Inwood S."/>
            <person name="Skelly J."/>
            <person name="Guhlin J."/>
            <person name="Harrop T."/>
            <person name="Goldson S."/>
            <person name="Dearden P."/>
        </authorList>
    </citation>
    <scope>NUCLEOTIDE SEQUENCE</scope>
    <source>
        <strain evidence="1">Lincoln</strain>
        <tissue evidence="1">Whole body</tissue>
    </source>
</reference>
<evidence type="ECO:0000313" key="2">
    <source>
        <dbReference type="Proteomes" id="UP001168972"/>
    </source>
</evidence>
<gene>
    <name evidence="1" type="ORF">PV327_005923</name>
</gene>
<evidence type="ECO:0000313" key="1">
    <source>
        <dbReference type="EMBL" id="KAK0180260.1"/>
    </source>
</evidence>
<dbReference type="AlphaFoldDB" id="A0AA39G374"/>
<proteinExistence type="predicted"/>
<reference evidence="1" key="2">
    <citation type="submission" date="2023-03" db="EMBL/GenBank/DDBJ databases">
        <authorList>
            <person name="Inwood S.N."/>
            <person name="Skelly J.G."/>
            <person name="Guhlin J."/>
            <person name="Harrop T.W.R."/>
            <person name="Goldson S.G."/>
            <person name="Dearden P.K."/>
        </authorList>
    </citation>
    <scope>NUCLEOTIDE SEQUENCE</scope>
    <source>
        <strain evidence="1">Lincoln</strain>
        <tissue evidence="1">Whole body</tissue>
    </source>
</reference>
<keyword evidence="2" id="KW-1185">Reference proteome</keyword>
<organism evidence="1 2">
    <name type="scientific">Microctonus hyperodae</name>
    <name type="common">Parasitoid wasp</name>
    <dbReference type="NCBI Taxonomy" id="165561"/>
    <lineage>
        <taxon>Eukaryota</taxon>
        <taxon>Metazoa</taxon>
        <taxon>Ecdysozoa</taxon>
        <taxon>Arthropoda</taxon>
        <taxon>Hexapoda</taxon>
        <taxon>Insecta</taxon>
        <taxon>Pterygota</taxon>
        <taxon>Neoptera</taxon>
        <taxon>Endopterygota</taxon>
        <taxon>Hymenoptera</taxon>
        <taxon>Apocrita</taxon>
        <taxon>Ichneumonoidea</taxon>
        <taxon>Braconidae</taxon>
        <taxon>Euphorinae</taxon>
        <taxon>Microctonus</taxon>
    </lineage>
</organism>